<proteinExistence type="predicted"/>
<evidence type="ECO:0000313" key="3">
    <source>
        <dbReference type="Proteomes" id="UP000092482"/>
    </source>
</evidence>
<feature type="transmembrane region" description="Helical" evidence="1">
    <location>
        <begin position="76"/>
        <end position="93"/>
    </location>
</feature>
<evidence type="ECO:0000313" key="2">
    <source>
        <dbReference type="EMBL" id="ANS79934.1"/>
    </source>
</evidence>
<dbReference type="AlphaFoldDB" id="A0A1B1NES1"/>
<feature type="transmembrane region" description="Helical" evidence="1">
    <location>
        <begin position="12"/>
        <end position="30"/>
    </location>
</feature>
<keyword evidence="3" id="KW-1185">Reference proteome</keyword>
<organism evidence="2 3">
    <name type="scientific">Serinicoccus hydrothermalis</name>
    <dbReference type="NCBI Taxonomy" id="1758689"/>
    <lineage>
        <taxon>Bacteria</taxon>
        <taxon>Bacillati</taxon>
        <taxon>Actinomycetota</taxon>
        <taxon>Actinomycetes</taxon>
        <taxon>Micrococcales</taxon>
        <taxon>Ornithinimicrobiaceae</taxon>
        <taxon>Serinicoccus</taxon>
    </lineage>
</organism>
<name>A0A1B1NES1_9MICO</name>
<dbReference type="RefSeq" id="WP_066640977.1">
    <property type="nucleotide sequence ID" value="NZ_CP014989.1"/>
</dbReference>
<dbReference type="STRING" id="1758689.SGUI_2538"/>
<evidence type="ECO:0000256" key="1">
    <source>
        <dbReference type="SAM" id="Phobius"/>
    </source>
</evidence>
<dbReference type="Proteomes" id="UP000092482">
    <property type="component" value="Chromosome"/>
</dbReference>
<gene>
    <name evidence="2" type="ORF">SGUI_2538</name>
</gene>
<keyword evidence="1" id="KW-0472">Membrane</keyword>
<protein>
    <submittedName>
        <fullName evidence="2">Uncharacterized protein</fullName>
    </submittedName>
</protein>
<reference evidence="2 3" key="1">
    <citation type="submission" date="2016-03" db="EMBL/GenBank/DDBJ databases">
        <title>Shallow-sea hydrothermal system.</title>
        <authorList>
            <person name="Tang K."/>
        </authorList>
    </citation>
    <scope>NUCLEOTIDE SEQUENCE [LARGE SCALE GENOMIC DNA]</scope>
    <source>
        <strain evidence="2 3">JLT9</strain>
    </source>
</reference>
<keyword evidence="1" id="KW-1133">Transmembrane helix</keyword>
<keyword evidence="1" id="KW-0812">Transmembrane</keyword>
<dbReference type="KEGG" id="serj:SGUI_2538"/>
<accession>A0A1B1NES1</accession>
<sequence>MLQVIGASLPSVVAVAVSPMPLVGLLFLLIGRGRGAAALWTLGWFAATLLGIGLGAALGASSAGRASSGGEDGVNWAAWVFAVLFLVLSYRSFAGMPSA</sequence>
<feature type="transmembrane region" description="Helical" evidence="1">
    <location>
        <begin position="42"/>
        <end position="64"/>
    </location>
</feature>
<dbReference type="EMBL" id="CP014989">
    <property type="protein sequence ID" value="ANS79934.1"/>
    <property type="molecule type" value="Genomic_DNA"/>
</dbReference>